<protein>
    <recommendedName>
        <fullName evidence="5">Transmembrane protein</fullName>
    </recommendedName>
</protein>
<sequence>MGAIGKAKVFLWIFTIVIMFGGSLAVFIINKPLGWANLGKNELAGKVWYNAVIALHAVYIIGVGFELISRAYLVMVGSSCSEQRRGFLCCFVYSMSAWWKLMMILGIITVVITGGLTAIVIVLGGFNSVKDALFKRMAPTVGISLIQTILSIVSFTTSKKLQKIQDEEEEALHGTKKEDLAKSTPTPQPPVKEKEKEKEKESDPSAIVSSA</sequence>
<dbReference type="OMA" id="SRAYLMM"/>
<organism evidence="3 4">
    <name type="scientific">Tieghemostelium lacteum</name>
    <name type="common">Slime mold</name>
    <name type="synonym">Dictyostelium lacteum</name>
    <dbReference type="NCBI Taxonomy" id="361077"/>
    <lineage>
        <taxon>Eukaryota</taxon>
        <taxon>Amoebozoa</taxon>
        <taxon>Evosea</taxon>
        <taxon>Eumycetozoa</taxon>
        <taxon>Dictyostelia</taxon>
        <taxon>Dictyosteliales</taxon>
        <taxon>Raperosteliaceae</taxon>
        <taxon>Tieghemostelium</taxon>
    </lineage>
</organism>
<feature type="compositionally biased region" description="Basic and acidic residues" evidence="1">
    <location>
        <begin position="171"/>
        <end position="181"/>
    </location>
</feature>
<dbReference type="InParanoid" id="A0A151ZHD7"/>
<dbReference type="Proteomes" id="UP000076078">
    <property type="component" value="Unassembled WGS sequence"/>
</dbReference>
<feature type="transmembrane region" description="Helical" evidence="2">
    <location>
        <begin position="48"/>
        <end position="68"/>
    </location>
</feature>
<evidence type="ECO:0000313" key="3">
    <source>
        <dbReference type="EMBL" id="KYQ93290.1"/>
    </source>
</evidence>
<gene>
    <name evidence="3" type="ORF">DLAC_11643</name>
</gene>
<feature type="transmembrane region" description="Helical" evidence="2">
    <location>
        <begin position="101"/>
        <end position="125"/>
    </location>
</feature>
<evidence type="ECO:0000256" key="2">
    <source>
        <dbReference type="SAM" id="Phobius"/>
    </source>
</evidence>
<dbReference type="EMBL" id="LODT01000028">
    <property type="protein sequence ID" value="KYQ93290.1"/>
    <property type="molecule type" value="Genomic_DNA"/>
</dbReference>
<comment type="caution">
    <text evidence="3">The sequence shown here is derived from an EMBL/GenBank/DDBJ whole genome shotgun (WGS) entry which is preliminary data.</text>
</comment>
<keyword evidence="2" id="KW-0812">Transmembrane</keyword>
<feature type="transmembrane region" description="Helical" evidence="2">
    <location>
        <begin position="9"/>
        <end position="28"/>
    </location>
</feature>
<reference evidence="3 4" key="1">
    <citation type="submission" date="2015-12" db="EMBL/GenBank/DDBJ databases">
        <title>Dictyostelia acquired genes for synthesis and detection of signals that induce cell-type specialization by lateral gene transfer from prokaryotes.</title>
        <authorList>
            <person name="Gloeckner G."/>
            <person name="Schaap P."/>
        </authorList>
    </citation>
    <scope>NUCLEOTIDE SEQUENCE [LARGE SCALE GENOMIC DNA]</scope>
    <source>
        <strain evidence="3 4">TK</strain>
    </source>
</reference>
<dbReference type="STRING" id="361077.A0A151ZHD7"/>
<accession>A0A151ZHD7</accession>
<feature type="compositionally biased region" description="Basic and acidic residues" evidence="1">
    <location>
        <begin position="191"/>
        <end position="203"/>
    </location>
</feature>
<keyword evidence="2" id="KW-0472">Membrane</keyword>
<evidence type="ECO:0008006" key="5">
    <source>
        <dbReference type="Google" id="ProtNLM"/>
    </source>
</evidence>
<keyword evidence="4" id="KW-1185">Reference proteome</keyword>
<evidence type="ECO:0000256" key="1">
    <source>
        <dbReference type="SAM" id="MobiDB-lite"/>
    </source>
</evidence>
<feature type="region of interest" description="Disordered" evidence="1">
    <location>
        <begin position="166"/>
        <end position="211"/>
    </location>
</feature>
<feature type="transmembrane region" description="Helical" evidence="2">
    <location>
        <begin position="137"/>
        <end position="155"/>
    </location>
</feature>
<dbReference type="FunCoup" id="A0A151ZHD7">
    <property type="interactions" value="738"/>
</dbReference>
<evidence type="ECO:0000313" key="4">
    <source>
        <dbReference type="Proteomes" id="UP000076078"/>
    </source>
</evidence>
<keyword evidence="2" id="KW-1133">Transmembrane helix</keyword>
<name>A0A151ZHD7_TIELA</name>
<dbReference type="OrthoDB" id="16081at2759"/>
<dbReference type="AlphaFoldDB" id="A0A151ZHD7"/>
<proteinExistence type="predicted"/>